<evidence type="ECO:0000256" key="1">
    <source>
        <dbReference type="SAM" id="Phobius"/>
    </source>
</evidence>
<keyword evidence="2" id="KW-0732">Signal</keyword>
<proteinExistence type="predicted"/>
<accession>A0ABV8PX28</accession>
<name>A0ABV8PX28_9BACT</name>
<dbReference type="RefSeq" id="WP_379014608.1">
    <property type="nucleotide sequence ID" value="NZ_JBHSDC010000024.1"/>
</dbReference>
<evidence type="ECO:0008006" key="5">
    <source>
        <dbReference type="Google" id="ProtNLM"/>
    </source>
</evidence>
<dbReference type="Proteomes" id="UP001595906">
    <property type="component" value="Unassembled WGS sequence"/>
</dbReference>
<evidence type="ECO:0000313" key="3">
    <source>
        <dbReference type="EMBL" id="MFC4232663.1"/>
    </source>
</evidence>
<evidence type="ECO:0000256" key="2">
    <source>
        <dbReference type="SAM" id="SignalP"/>
    </source>
</evidence>
<feature type="transmembrane region" description="Helical" evidence="1">
    <location>
        <begin position="107"/>
        <end position="127"/>
    </location>
</feature>
<keyword evidence="4" id="KW-1185">Reference proteome</keyword>
<keyword evidence="1" id="KW-0472">Membrane</keyword>
<protein>
    <recommendedName>
        <fullName evidence="5">Septum formation initiator</fullName>
    </recommendedName>
</protein>
<reference evidence="4" key="1">
    <citation type="journal article" date="2019" name="Int. J. Syst. Evol. Microbiol.">
        <title>The Global Catalogue of Microorganisms (GCM) 10K type strain sequencing project: providing services to taxonomists for standard genome sequencing and annotation.</title>
        <authorList>
            <consortium name="The Broad Institute Genomics Platform"/>
            <consortium name="The Broad Institute Genome Sequencing Center for Infectious Disease"/>
            <person name="Wu L."/>
            <person name="Ma J."/>
        </authorList>
    </citation>
    <scope>NUCLEOTIDE SEQUENCE [LARGE SCALE GENOMIC DNA]</scope>
    <source>
        <strain evidence="4">CECT 8010</strain>
    </source>
</reference>
<dbReference type="EMBL" id="JBHSDC010000024">
    <property type="protein sequence ID" value="MFC4232663.1"/>
    <property type="molecule type" value="Genomic_DNA"/>
</dbReference>
<sequence>MKITTTLLFAFVSLSVFSQSVDTLKSIKALETKLKSLNAELTNRIETVSKVTQLNASLIDSLQKQTVVNSNEIAGANRQLGIKISNTESSINQKIQTLDNSLSKSTLYWVIAFLATVLLSGVVYFLLGKRIKTGKSDVEEQISKTKKVLEEEGIKLDTKLTEVLETQLKIVQAERNTAAASNTEEADHSLALKVADEIMRINKNLSNMDANTKGLKQLGASVKRIEDNFAANGYEMPELLNKPFDKRDKMIANMVEDDNLEKGKEMITKIIKPQVNFRGIMIQAAQVEVSVGTK</sequence>
<keyword evidence="1" id="KW-0812">Transmembrane</keyword>
<organism evidence="3 4">
    <name type="scientific">Parasediminibacterium paludis</name>
    <dbReference type="NCBI Taxonomy" id="908966"/>
    <lineage>
        <taxon>Bacteria</taxon>
        <taxon>Pseudomonadati</taxon>
        <taxon>Bacteroidota</taxon>
        <taxon>Chitinophagia</taxon>
        <taxon>Chitinophagales</taxon>
        <taxon>Chitinophagaceae</taxon>
        <taxon>Parasediminibacterium</taxon>
    </lineage>
</organism>
<feature type="signal peptide" evidence="2">
    <location>
        <begin position="1"/>
        <end position="18"/>
    </location>
</feature>
<keyword evidence="1" id="KW-1133">Transmembrane helix</keyword>
<feature type="chain" id="PRO_5046241654" description="Septum formation initiator" evidence="2">
    <location>
        <begin position="19"/>
        <end position="294"/>
    </location>
</feature>
<comment type="caution">
    <text evidence="3">The sequence shown here is derived from an EMBL/GenBank/DDBJ whole genome shotgun (WGS) entry which is preliminary data.</text>
</comment>
<gene>
    <name evidence="3" type="ORF">ACFOW1_12240</name>
</gene>
<evidence type="ECO:0000313" key="4">
    <source>
        <dbReference type="Proteomes" id="UP001595906"/>
    </source>
</evidence>